<dbReference type="SMART" id="SM00419">
    <property type="entry name" value="HTH_CRP"/>
    <property type="match status" value="1"/>
</dbReference>
<dbReference type="Proteomes" id="UP000619486">
    <property type="component" value="Unassembled WGS sequence"/>
</dbReference>
<evidence type="ECO:0000256" key="3">
    <source>
        <dbReference type="ARBA" id="ARBA00023163"/>
    </source>
</evidence>
<feature type="domain" description="HTH crp-type" evidence="5">
    <location>
        <begin position="147"/>
        <end position="221"/>
    </location>
</feature>
<evidence type="ECO:0000256" key="2">
    <source>
        <dbReference type="ARBA" id="ARBA00023125"/>
    </source>
</evidence>
<reference evidence="6" key="1">
    <citation type="journal article" date="2014" name="Int. J. Syst. Evol. Microbiol.">
        <title>Complete genome sequence of Corynebacterium casei LMG S-19264T (=DSM 44701T), isolated from a smear-ripened cheese.</title>
        <authorList>
            <consortium name="US DOE Joint Genome Institute (JGI-PGF)"/>
            <person name="Walter F."/>
            <person name="Albersmeier A."/>
            <person name="Kalinowski J."/>
            <person name="Ruckert C."/>
        </authorList>
    </citation>
    <scope>NUCLEOTIDE SEQUENCE</scope>
    <source>
        <strain evidence="6">JCM 3172</strain>
    </source>
</reference>
<dbReference type="GO" id="GO:0003700">
    <property type="term" value="F:DNA-binding transcription factor activity"/>
    <property type="evidence" value="ECO:0007669"/>
    <property type="project" value="TreeGrafter"/>
</dbReference>
<feature type="domain" description="Cyclic nucleotide-binding" evidence="4">
    <location>
        <begin position="13"/>
        <end position="116"/>
    </location>
</feature>
<dbReference type="AlphaFoldDB" id="A0A918H3K4"/>
<dbReference type="Gene3D" id="1.10.10.10">
    <property type="entry name" value="Winged helix-like DNA-binding domain superfamily/Winged helix DNA-binding domain"/>
    <property type="match status" value="1"/>
</dbReference>
<keyword evidence="3" id="KW-0804">Transcription</keyword>
<dbReference type="EMBL" id="BMQQ01000009">
    <property type="protein sequence ID" value="GGT34049.1"/>
    <property type="molecule type" value="Genomic_DNA"/>
</dbReference>
<organism evidence="6 7">
    <name type="scientific">Streptomyces purpureus</name>
    <dbReference type="NCBI Taxonomy" id="1951"/>
    <lineage>
        <taxon>Bacteria</taxon>
        <taxon>Bacillati</taxon>
        <taxon>Actinomycetota</taxon>
        <taxon>Actinomycetes</taxon>
        <taxon>Kitasatosporales</taxon>
        <taxon>Streptomycetaceae</taxon>
        <taxon>Streptomyces</taxon>
    </lineage>
</organism>
<dbReference type="CDD" id="cd00038">
    <property type="entry name" value="CAP_ED"/>
    <property type="match status" value="1"/>
</dbReference>
<dbReference type="PROSITE" id="PS50042">
    <property type="entry name" value="CNMP_BINDING_3"/>
    <property type="match status" value="1"/>
</dbReference>
<dbReference type="InterPro" id="IPR018490">
    <property type="entry name" value="cNMP-bd_dom_sf"/>
</dbReference>
<evidence type="ECO:0000313" key="7">
    <source>
        <dbReference type="Proteomes" id="UP000619486"/>
    </source>
</evidence>
<dbReference type="PANTHER" id="PTHR24567:SF74">
    <property type="entry name" value="HTH-TYPE TRANSCRIPTIONAL REGULATOR ARCR"/>
    <property type="match status" value="1"/>
</dbReference>
<dbReference type="InterPro" id="IPR000595">
    <property type="entry name" value="cNMP-bd_dom"/>
</dbReference>
<protein>
    <submittedName>
        <fullName evidence="6">Crp/Fnr family transcriptional regulator</fullName>
    </submittedName>
</protein>
<dbReference type="InterPro" id="IPR036388">
    <property type="entry name" value="WH-like_DNA-bd_sf"/>
</dbReference>
<dbReference type="SUPFAM" id="SSF46785">
    <property type="entry name" value="Winged helix' DNA-binding domain"/>
    <property type="match status" value="1"/>
</dbReference>
<proteinExistence type="predicted"/>
<accession>A0A918H3K4</accession>
<dbReference type="InterPro" id="IPR036390">
    <property type="entry name" value="WH_DNA-bd_sf"/>
</dbReference>
<dbReference type="Pfam" id="PF13545">
    <property type="entry name" value="HTH_Crp_2"/>
    <property type="match status" value="1"/>
</dbReference>
<dbReference type="SMART" id="SM00100">
    <property type="entry name" value="cNMP"/>
    <property type="match status" value="1"/>
</dbReference>
<dbReference type="PANTHER" id="PTHR24567">
    <property type="entry name" value="CRP FAMILY TRANSCRIPTIONAL REGULATORY PROTEIN"/>
    <property type="match status" value="1"/>
</dbReference>
<evidence type="ECO:0000259" key="4">
    <source>
        <dbReference type="PROSITE" id="PS50042"/>
    </source>
</evidence>
<gene>
    <name evidence="6" type="primary">fnr</name>
    <name evidence="6" type="ORF">GCM10014713_29790</name>
</gene>
<evidence type="ECO:0000256" key="1">
    <source>
        <dbReference type="ARBA" id="ARBA00023015"/>
    </source>
</evidence>
<dbReference type="InterPro" id="IPR050397">
    <property type="entry name" value="Env_Response_Regulators"/>
</dbReference>
<dbReference type="GO" id="GO:0003677">
    <property type="term" value="F:DNA binding"/>
    <property type="evidence" value="ECO:0007669"/>
    <property type="project" value="UniProtKB-KW"/>
</dbReference>
<dbReference type="InterPro" id="IPR014710">
    <property type="entry name" value="RmlC-like_jellyroll"/>
</dbReference>
<reference evidence="6" key="2">
    <citation type="submission" date="2020-09" db="EMBL/GenBank/DDBJ databases">
        <authorList>
            <person name="Sun Q."/>
            <person name="Ohkuma M."/>
        </authorList>
    </citation>
    <scope>NUCLEOTIDE SEQUENCE</scope>
    <source>
        <strain evidence="6">JCM 3172</strain>
    </source>
</reference>
<dbReference type="Gene3D" id="2.60.120.10">
    <property type="entry name" value="Jelly Rolls"/>
    <property type="match status" value="1"/>
</dbReference>
<dbReference type="Pfam" id="PF00027">
    <property type="entry name" value="cNMP_binding"/>
    <property type="match status" value="1"/>
</dbReference>
<dbReference type="PROSITE" id="PS51063">
    <property type="entry name" value="HTH_CRP_2"/>
    <property type="match status" value="1"/>
</dbReference>
<sequence length="231" mass="24452">MTTGTTGGNPDSYLARLRGAELDQVLRLGTPASKEPGELLLREEEESRHVLLILDGWVKVALPDSDGRGVLLSLRGPGSVVGELAAIDGHPRLARVTAGSRVRLRVITREAFLRHLESAPGAALALLGVVADRLRASDRSRLRTAVRDTPDRLAALLLELLAYGSGQGPVPTRTPPVGLTQTELADALGVSPRTAARALRTLREEGAVETRRRAVVVLSPAKLAARAAGGR</sequence>
<evidence type="ECO:0000259" key="5">
    <source>
        <dbReference type="PROSITE" id="PS51063"/>
    </source>
</evidence>
<dbReference type="CDD" id="cd00090">
    <property type="entry name" value="HTH_ARSR"/>
    <property type="match status" value="1"/>
</dbReference>
<evidence type="ECO:0000313" key="6">
    <source>
        <dbReference type="EMBL" id="GGT34049.1"/>
    </source>
</evidence>
<dbReference type="GO" id="GO:0005829">
    <property type="term" value="C:cytosol"/>
    <property type="evidence" value="ECO:0007669"/>
    <property type="project" value="TreeGrafter"/>
</dbReference>
<name>A0A918H3K4_9ACTN</name>
<keyword evidence="7" id="KW-1185">Reference proteome</keyword>
<comment type="caution">
    <text evidence="6">The sequence shown here is derived from an EMBL/GenBank/DDBJ whole genome shotgun (WGS) entry which is preliminary data.</text>
</comment>
<keyword evidence="2" id="KW-0238">DNA-binding</keyword>
<dbReference type="SUPFAM" id="SSF51206">
    <property type="entry name" value="cAMP-binding domain-like"/>
    <property type="match status" value="1"/>
</dbReference>
<dbReference type="RefSeq" id="WP_189202005.1">
    <property type="nucleotide sequence ID" value="NZ_BMQQ01000009.1"/>
</dbReference>
<dbReference type="InterPro" id="IPR012318">
    <property type="entry name" value="HTH_CRP"/>
</dbReference>
<keyword evidence="1" id="KW-0805">Transcription regulation</keyword>
<dbReference type="InterPro" id="IPR011991">
    <property type="entry name" value="ArsR-like_HTH"/>
</dbReference>